<keyword evidence="8" id="KW-1185">Reference proteome</keyword>
<protein>
    <submittedName>
        <fullName evidence="7">Helix-turn-helix transcriptional regulator</fullName>
    </submittedName>
</protein>
<dbReference type="EMBL" id="VJZT01000014">
    <property type="protein sequence ID" value="TRX37104.1"/>
    <property type="molecule type" value="Genomic_DNA"/>
</dbReference>
<name>A0A553DWD6_9FLAO</name>
<keyword evidence="2" id="KW-0238">DNA-binding</keyword>
<comment type="caution">
    <text evidence="7">The sequence shown here is derived from an EMBL/GenBank/DDBJ whole genome shotgun (WGS) entry which is preliminary data.</text>
</comment>
<keyword evidence="1" id="KW-0805">Transcription regulation</keyword>
<evidence type="ECO:0000256" key="3">
    <source>
        <dbReference type="ARBA" id="ARBA00023163"/>
    </source>
</evidence>
<evidence type="ECO:0000313" key="7">
    <source>
        <dbReference type="EMBL" id="TRX37104.1"/>
    </source>
</evidence>
<dbReference type="PROSITE" id="PS00041">
    <property type="entry name" value="HTH_ARAC_FAMILY_1"/>
    <property type="match status" value="1"/>
</dbReference>
<proteinExistence type="predicted"/>
<evidence type="ECO:0000256" key="4">
    <source>
        <dbReference type="SAM" id="MobiDB-lite"/>
    </source>
</evidence>
<sequence length="415" mass="47485">MNPFISVFSIFFALLLGFYNWNINRNSIYLSGFIIVFAIYALIHYFLLLGDSVFWLAVLYNNTAPICYLAGPFLYFYVKGTLFDKSKPQKKDWFHLIPAAINLVSVTPYLLTSFDHKLDLAQKLLNDTMAAKTITVGLYPNIINALARPILLCIYCTACAVMIYRFSSKMNTNDYIPKKQSRIVLKWLWSFVTIIAATVITFTYMTYLFWGETNPDVTKLNTGVPMYVVGFGLLLIPLSLIFFPEILYGIPEAERNKKKYSTQPEVASEESIELKNKGQNETKTEEITLTKQKSSANQEMEPKFIELSQSILVYIKESEIYLNPNFSMEELSREMNVPKHHLYYCFNSVMNLKLTKIRAELRVEYAKKLIEQGFLDTLTLDAVASKAGFSSRSSFQSTFKDEVGCSPGDYLKILA</sequence>
<feature type="region of interest" description="Disordered" evidence="4">
    <location>
        <begin position="261"/>
        <end position="284"/>
    </location>
</feature>
<keyword evidence="5" id="KW-0472">Membrane</keyword>
<dbReference type="PANTHER" id="PTHR43280:SF2">
    <property type="entry name" value="HTH-TYPE TRANSCRIPTIONAL REGULATOR EXSA"/>
    <property type="match status" value="1"/>
</dbReference>
<evidence type="ECO:0000256" key="1">
    <source>
        <dbReference type="ARBA" id="ARBA00023015"/>
    </source>
</evidence>
<dbReference type="RefSeq" id="WP_144257186.1">
    <property type="nucleotide sequence ID" value="NZ_VJZT01000014.1"/>
</dbReference>
<feature type="domain" description="HTH araC/xylS-type" evidence="6">
    <location>
        <begin position="309"/>
        <end position="413"/>
    </location>
</feature>
<dbReference type="Pfam" id="PF12833">
    <property type="entry name" value="HTH_18"/>
    <property type="match status" value="1"/>
</dbReference>
<dbReference type="OrthoDB" id="9779074at2"/>
<feature type="transmembrane region" description="Helical" evidence="5">
    <location>
        <begin position="28"/>
        <end position="47"/>
    </location>
</feature>
<dbReference type="PROSITE" id="PS01124">
    <property type="entry name" value="HTH_ARAC_FAMILY_2"/>
    <property type="match status" value="1"/>
</dbReference>
<keyword evidence="3" id="KW-0804">Transcription</keyword>
<evidence type="ECO:0000259" key="6">
    <source>
        <dbReference type="PROSITE" id="PS01124"/>
    </source>
</evidence>
<evidence type="ECO:0000256" key="5">
    <source>
        <dbReference type="SAM" id="Phobius"/>
    </source>
</evidence>
<reference evidence="7 8" key="1">
    <citation type="submission" date="2019-07" db="EMBL/GenBank/DDBJ databases">
        <title>Novel species of Flavobacterium.</title>
        <authorList>
            <person name="Liu Q."/>
            <person name="Xin Y.-H."/>
        </authorList>
    </citation>
    <scope>NUCLEOTIDE SEQUENCE [LARGE SCALE GENOMIC DNA]</scope>
    <source>
        <strain evidence="7 8">LB1R34</strain>
    </source>
</reference>
<dbReference type="AlphaFoldDB" id="A0A553DWD6"/>
<feature type="transmembrane region" description="Helical" evidence="5">
    <location>
        <begin position="6"/>
        <end position="21"/>
    </location>
</feature>
<keyword evidence="5" id="KW-0812">Transmembrane</keyword>
<feature type="transmembrane region" description="Helical" evidence="5">
    <location>
        <begin position="93"/>
        <end position="111"/>
    </location>
</feature>
<dbReference type="InterPro" id="IPR018060">
    <property type="entry name" value="HTH_AraC"/>
</dbReference>
<dbReference type="SUPFAM" id="SSF46689">
    <property type="entry name" value="Homeodomain-like"/>
    <property type="match status" value="1"/>
</dbReference>
<feature type="transmembrane region" description="Helical" evidence="5">
    <location>
        <begin position="227"/>
        <end position="250"/>
    </location>
</feature>
<feature type="transmembrane region" description="Helical" evidence="5">
    <location>
        <begin position="146"/>
        <end position="166"/>
    </location>
</feature>
<evidence type="ECO:0000256" key="2">
    <source>
        <dbReference type="ARBA" id="ARBA00023125"/>
    </source>
</evidence>
<dbReference type="InterPro" id="IPR018062">
    <property type="entry name" value="HTH_AraC-typ_CS"/>
</dbReference>
<dbReference type="PANTHER" id="PTHR43280">
    <property type="entry name" value="ARAC-FAMILY TRANSCRIPTIONAL REGULATOR"/>
    <property type="match status" value="1"/>
</dbReference>
<dbReference type="Proteomes" id="UP000316371">
    <property type="component" value="Unassembled WGS sequence"/>
</dbReference>
<accession>A0A553DWD6</accession>
<evidence type="ECO:0000313" key="8">
    <source>
        <dbReference type="Proteomes" id="UP000316371"/>
    </source>
</evidence>
<organism evidence="7 8">
    <name type="scientific">Flavobacterium restrictum</name>
    <dbReference type="NCBI Taxonomy" id="2594428"/>
    <lineage>
        <taxon>Bacteria</taxon>
        <taxon>Pseudomonadati</taxon>
        <taxon>Bacteroidota</taxon>
        <taxon>Flavobacteriia</taxon>
        <taxon>Flavobacteriales</taxon>
        <taxon>Flavobacteriaceae</taxon>
        <taxon>Flavobacterium</taxon>
    </lineage>
</organism>
<gene>
    <name evidence="7" type="ORF">FNW21_12990</name>
</gene>
<dbReference type="Gene3D" id="1.10.10.60">
    <property type="entry name" value="Homeodomain-like"/>
    <property type="match status" value="1"/>
</dbReference>
<dbReference type="GO" id="GO:0003700">
    <property type="term" value="F:DNA-binding transcription factor activity"/>
    <property type="evidence" value="ECO:0007669"/>
    <property type="project" value="InterPro"/>
</dbReference>
<keyword evidence="5" id="KW-1133">Transmembrane helix</keyword>
<feature type="transmembrane region" description="Helical" evidence="5">
    <location>
        <begin position="53"/>
        <end position="78"/>
    </location>
</feature>
<feature type="transmembrane region" description="Helical" evidence="5">
    <location>
        <begin position="187"/>
        <end position="207"/>
    </location>
</feature>
<dbReference type="SMART" id="SM00342">
    <property type="entry name" value="HTH_ARAC"/>
    <property type="match status" value="1"/>
</dbReference>
<dbReference type="GO" id="GO:0043565">
    <property type="term" value="F:sequence-specific DNA binding"/>
    <property type="evidence" value="ECO:0007669"/>
    <property type="project" value="InterPro"/>
</dbReference>
<dbReference type="InterPro" id="IPR009057">
    <property type="entry name" value="Homeodomain-like_sf"/>
</dbReference>
<feature type="compositionally biased region" description="Basic and acidic residues" evidence="4">
    <location>
        <begin position="272"/>
        <end position="284"/>
    </location>
</feature>